<dbReference type="Proteomes" id="UP000585474">
    <property type="component" value="Unassembled WGS sequence"/>
</dbReference>
<sequence>MNFSGGSIPFDVLEKMVFGTFEIASLSSGQVMLATVPIGTMTLLEAATIRSLSLVRKSSSRFRLALSVSWRSILELARLGDSLCLLDVTDLPLAYPRMVILLPLGLASSVGPASLVCCQLGFVPFQPTGFLQVFDSYVPTVSLFKEQTTWFLPRGGIGHPLGIDQ</sequence>
<evidence type="ECO:0000313" key="2">
    <source>
        <dbReference type="Proteomes" id="UP000585474"/>
    </source>
</evidence>
<comment type="caution">
    <text evidence="1">The sequence shown here is derived from an EMBL/GenBank/DDBJ whole genome shotgun (WGS) entry which is preliminary data.</text>
</comment>
<proteinExistence type="predicted"/>
<reference evidence="1 2" key="1">
    <citation type="submission" date="2019-07" db="EMBL/GenBank/DDBJ databases">
        <title>De Novo Assembly of kiwifruit Actinidia rufa.</title>
        <authorList>
            <person name="Sugita-Konishi S."/>
            <person name="Sato K."/>
            <person name="Mori E."/>
            <person name="Abe Y."/>
            <person name="Kisaki G."/>
            <person name="Hamano K."/>
            <person name="Suezawa K."/>
            <person name="Otani M."/>
            <person name="Fukuda T."/>
            <person name="Manabe T."/>
            <person name="Gomi K."/>
            <person name="Tabuchi M."/>
            <person name="Akimitsu K."/>
            <person name="Kataoka I."/>
        </authorList>
    </citation>
    <scope>NUCLEOTIDE SEQUENCE [LARGE SCALE GENOMIC DNA]</scope>
    <source>
        <strain evidence="2">cv. Fuchu</strain>
    </source>
</reference>
<dbReference type="EMBL" id="BJWL01000014">
    <property type="protein sequence ID" value="GFZ01008.1"/>
    <property type="molecule type" value="Genomic_DNA"/>
</dbReference>
<evidence type="ECO:0000313" key="1">
    <source>
        <dbReference type="EMBL" id="GFZ01008.1"/>
    </source>
</evidence>
<protein>
    <submittedName>
        <fullName evidence="1">Uncharacterized protein</fullName>
    </submittedName>
</protein>
<name>A0A7J0FSU0_9ERIC</name>
<organism evidence="1 2">
    <name type="scientific">Actinidia rufa</name>
    <dbReference type="NCBI Taxonomy" id="165716"/>
    <lineage>
        <taxon>Eukaryota</taxon>
        <taxon>Viridiplantae</taxon>
        <taxon>Streptophyta</taxon>
        <taxon>Embryophyta</taxon>
        <taxon>Tracheophyta</taxon>
        <taxon>Spermatophyta</taxon>
        <taxon>Magnoliopsida</taxon>
        <taxon>eudicotyledons</taxon>
        <taxon>Gunneridae</taxon>
        <taxon>Pentapetalae</taxon>
        <taxon>asterids</taxon>
        <taxon>Ericales</taxon>
        <taxon>Actinidiaceae</taxon>
        <taxon>Actinidia</taxon>
    </lineage>
</organism>
<keyword evidence="2" id="KW-1185">Reference proteome</keyword>
<dbReference type="AlphaFoldDB" id="A0A7J0FSU0"/>
<gene>
    <name evidence="1" type="ORF">Acr_14g0006430</name>
</gene>
<accession>A0A7J0FSU0</accession>